<evidence type="ECO:0000313" key="1">
    <source>
        <dbReference type="EMBL" id="KAK9106903.1"/>
    </source>
</evidence>
<name>A0AAP0HZ10_9MAGN</name>
<keyword evidence="2" id="KW-1185">Reference proteome</keyword>
<comment type="caution">
    <text evidence="1">The sequence shown here is derived from an EMBL/GenBank/DDBJ whole genome shotgun (WGS) entry which is preliminary data.</text>
</comment>
<dbReference type="EMBL" id="JBBNAF010000010">
    <property type="protein sequence ID" value="KAK9106903.1"/>
    <property type="molecule type" value="Genomic_DNA"/>
</dbReference>
<dbReference type="AlphaFoldDB" id="A0AAP0HZ10"/>
<organism evidence="1 2">
    <name type="scientific">Stephania yunnanensis</name>
    <dbReference type="NCBI Taxonomy" id="152371"/>
    <lineage>
        <taxon>Eukaryota</taxon>
        <taxon>Viridiplantae</taxon>
        <taxon>Streptophyta</taxon>
        <taxon>Embryophyta</taxon>
        <taxon>Tracheophyta</taxon>
        <taxon>Spermatophyta</taxon>
        <taxon>Magnoliopsida</taxon>
        <taxon>Ranunculales</taxon>
        <taxon>Menispermaceae</taxon>
        <taxon>Menispermoideae</taxon>
        <taxon>Cissampelideae</taxon>
        <taxon>Stephania</taxon>
    </lineage>
</organism>
<accession>A0AAP0HZ10</accession>
<protein>
    <submittedName>
        <fullName evidence="1">Uncharacterized protein</fullName>
    </submittedName>
</protein>
<proteinExistence type="predicted"/>
<dbReference type="Proteomes" id="UP001420932">
    <property type="component" value="Unassembled WGS sequence"/>
</dbReference>
<gene>
    <name evidence="1" type="ORF">Syun_022914</name>
</gene>
<reference evidence="1 2" key="1">
    <citation type="submission" date="2024-01" db="EMBL/GenBank/DDBJ databases">
        <title>Genome assemblies of Stephania.</title>
        <authorList>
            <person name="Yang L."/>
        </authorList>
    </citation>
    <scope>NUCLEOTIDE SEQUENCE [LARGE SCALE GENOMIC DNA]</scope>
    <source>
        <strain evidence="1">YNDBR</strain>
        <tissue evidence="1">Leaf</tissue>
    </source>
</reference>
<evidence type="ECO:0000313" key="2">
    <source>
        <dbReference type="Proteomes" id="UP001420932"/>
    </source>
</evidence>
<sequence>MWWWESQRLKRDLYVATVEAGPVGGRSARRRWSWMQQWRRVVVGGDDDRWWLPPNRDSESATVEAVEAGLVGGGGGRNSGELATVEATKAGLVERSTAVHVVEGDGDGDDRS</sequence>